<accession>A0AB39UVY7</accession>
<feature type="domain" description="GCVT N-terminal" evidence="9">
    <location>
        <begin position="7"/>
        <end position="256"/>
    </location>
</feature>
<dbReference type="GO" id="GO:0005829">
    <property type="term" value="C:cytosol"/>
    <property type="evidence" value="ECO:0007669"/>
    <property type="project" value="TreeGrafter"/>
</dbReference>
<dbReference type="RefSeq" id="WP_369601107.1">
    <property type="nucleotide sequence ID" value="NZ_CP154858.1"/>
</dbReference>
<dbReference type="PIRSF" id="PIRSF006487">
    <property type="entry name" value="GcvT"/>
    <property type="match status" value="1"/>
</dbReference>
<dbReference type="Gene3D" id="3.30.70.1400">
    <property type="entry name" value="Aminomethyltransferase beta-barrel domains"/>
    <property type="match status" value="1"/>
</dbReference>
<evidence type="ECO:0000256" key="6">
    <source>
        <dbReference type="ARBA" id="ARBA00047665"/>
    </source>
</evidence>
<dbReference type="NCBIfam" id="TIGR00528">
    <property type="entry name" value="gcvT"/>
    <property type="match status" value="1"/>
</dbReference>
<dbReference type="KEGG" id="tcd:AAIA72_15030"/>
<comment type="similarity">
    <text evidence="1 7">Belongs to the GcvT family.</text>
</comment>
<dbReference type="FunFam" id="3.30.70.1400:FF:000001">
    <property type="entry name" value="Aminomethyltransferase"/>
    <property type="match status" value="1"/>
</dbReference>
<evidence type="ECO:0000256" key="4">
    <source>
        <dbReference type="ARBA" id="ARBA00022679"/>
    </source>
</evidence>
<name>A0AB39UVY7_9GAMM</name>
<feature type="binding site" evidence="8">
    <location>
        <position position="195"/>
    </location>
    <ligand>
        <name>substrate</name>
    </ligand>
</feature>
<dbReference type="Pfam" id="PF08669">
    <property type="entry name" value="GCV_T_C"/>
    <property type="match status" value="1"/>
</dbReference>
<dbReference type="InterPro" id="IPR028896">
    <property type="entry name" value="GcvT/YgfZ/DmdA"/>
</dbReference>
<protein>
    <recommendedName>
        <fullName evidence="2 7">Aminomethyltransferase</fullName>
        <ecNumber evidence="2 7">2.1.2.10</ecNumber>
    </recommendedName>
    <alternativeName>
        <fullName evidence="5 7">Glycine cleavage system T protein</fullName>
    </alternativeName>
</protein>
<dbReference type="GO" id="GO:0005960">
    <property type="term" value="C:glycine cleavage complex"/>
    <property type="evidence" value="ECO:0007669"/>
    <property type="project" value="InterPro"/>
</dbReference>
<keyword evidence="4 7" id="KW-0808">Transferase</keyword>
<dbReference type="GO" id="GO:0019464">
    <property type="term" value="P:glycine decarboxylation via glycine cleavage system"/>
    <property type="evidence" value="ECO:0007669"/>
    <property type="project" value="UniProtKB-UniRule"/>
</dbReference>
<comment type="function">
    <text evidence="7">The glycine cleavage system catalyzes the degradation of glycine.</text>
</comment>
<dbReference type="InterPro" id="IPR013977">
    <property type="entry name" value="GcvT_C"/>
</dbReference>
<evidence type="ECO:0000256" key="8">
    <source>
        <dbReference type="PIRSR" id="PIRSR006487-1"/>
    </source>
</evidence>
<comment type="catalytic activity">
    <reaction evidence="6 7">
        <text>N(6)-[(R)-S(8)-aminomethyldihydrolipoyl]-L-lysyl-[protein] + (6S)-5,6,7,8-tetrahydrofolate = N(6)-[(R)-dihydrolipoyl]-L-lysyl-[protein] + (6R)-5,10-methylene-5,6,7,8-tetrahydrofolate + NH4(+)</text>
        <dbReference type="Rhea" id="RHEA:16945"/>
        <dbReference type="Rhea" id="RHEA-COMP:10475"/>
        <dbReference type="Rhea" id="RHEA-COMP:10492"/>
        <dbReference type="ChEBI" id="CHEBI:15636"/>
        <dbReference type="ChEBI" id="CHEBI:28938"/>
        <dbReference type="ChEBI" id="CHEBI:57453"/>
        <dbReference type="ChEBI" id="CHEBI:83100"/>
        <dbReference type="ChEBI" id="CHEBI:83143"/>
        <dbReference type="EC" id="2.1.2.10"/>
    </reaction>
</comment>
<evidence type="ECO:0000256" key="1">
    <source>
        <dbReference type="ARBA" id="ARBA00008609"/>
    </source>
</evidence>
<proteinExistence type="inferred from homology"/>
<evidence type="ECO:0000259" key="9">
    <source>
        <dbReference type="Pfam" id="PF01571"/>
    </source>
</evidence>
<dbReference type="GO" id="GO:0008483">
    <property type="term" value="F:transaminase activity"/>
    <property type="evidence" value="ECO:0007669"/>
    <property type="project" value="UniProtKB-KW"/>
</dbReference>
<dbReference type="InterPro" id="IPR006222">
    <property type="entry name" value="GCVT_N"/>
</dbReference>
<dbReference type="Gene3D" id="2.40.30.110">
    <property type="entry name" value="Aminomethyltransferase beta-barrel domains"/>
    <property type="match status" value="1"/>
</dbReference>
<reference evidence="11" key="1">
    <citation type="submission" date="2024-05" db="EMBL/GenBank/DDBJ databases">
        <title>Genome sequencing of novel strain.</title>
        <authorList>
            <person name="Ganbat D."/>
            <person name="Ganbat S."/>
            <person name="Lee S.-J."/>
        </authorList>
    </citation>
    <scope>NUCLEOTIDE SEQUENCE</scope>
    <source>
        <strain evidence="11">SMD15-11</strain>
    </source>
</reference>
<dbReference type="FunFam" id="4.10.1250.10:FF:000001">
    <property type="entry name" value="Aminomethyltransferase"/>
    <property type="match status" value="1"/>
</dbReference>
<evidence type="ECO:0000256" key="2">
    <source>
        <dbReference type="ARBA" id="ARBA00012616"/>
    </source>
</evidence>
<dbReference type="Pfam" id="PF01571">
    <property type="entry name" value="GCV_T"/>
    <property type="match status" value="1"/>
</dbReference>
<gene>
    <name evidence="7 11" type="primary">gcvT</name>
    <name evidence="11" type="ORF">AAIA72_15030</name>
</gene>
<dbReference type="NCBIfam" id="NF001567">
    <property type="entry name" value="PRK00389.1"/>
    <property type="match status" value="1"/>
</dbReference>
<dbReference type="InterPro" id="IPR027266">
    <property type="entry name" value="TrmE/GcvT-like"/>
</dbReference>
<dbReference type="AlphaFoldDB" id="A0AB39UVY7"/>
<dbReference type="PANTHER" id="PTHR43757">
    <property type="entry name" value="AMINOMETHYLTRANSFERASE"/>
    <property type="match status" value="1"/>
</dbReference>
<evidence type="ECO:0000256" key="5">
    <source>
        <dbReference type="ARBA" id="ARBA00031395"/>
    </source>
</evidence>
<evidence type="ECO:0000256" key="3">
    <source>
        <dbReference type="ARBA" id="ARBA00022576"/>
    </source>
</evidence>
<dbReference type="InterPro" id="IPR022903">
    <property type="entry name" value="GcvT_bac"/>
</dbReference>
<comment type="subunit">
    <text evidence="7">The glycine cleavage system is composed of four proteins: P, T, L and H.</text>
</comment>
<dbReference type="GO" id="GO:0004047">
    <property type="term" value="F:aminomethyltransferase activity"/>
    <property type="evidence" value="ECO:0007669"/>
    <property type="project" value="UniProtKB-UniRule"/>
</dbReference>
<dbReference type="SUPFAM" id="SSF101790">
    <property type="entry name" value="Aminomethyltransferase beta-barrel domain"/>
    <property type="match status" value="1"/>
</dbReference>
<feature type="domain" description="Aminomethyltransferase C-terminal" evidence="10">
    <location>
        <begin position="279"/>
        <end position="352"/>
    </location>
</feature>
<dbReference type="PANTHER" id="PTHR43757:SF2">
    <property type="entry name" value="AMINOMETHYLTRANSFERASE, MITOCHONDRIAL"/>
    <property type="match status" value="1"/>
</dbReference>
<dbReference type="SUPFAM" id="SSF103025">
    <property type="entry name" value="Folate-binding domain"/>
    <property type="match status" value="1"/>
</dbReference>
<organism evidence="11">
    <name type="scientific">Thermohahella caldifontis</name>
    <dbReference type="NCBI Taxonomy" id="3142973"/>
    <lineage>
        <taxon>Bacteria</taxon>
        <taxon>Pseudomonadati</taxon>
        <taxon>Pseudomonadota</taxon>
        <taxon>Gammaproteobacteria</taxon>
        <taxon>Oceanospirillales</taxon>
        <taxon>Hahellaceae</taxon>
        <taxon>Thermohahella</taxon>
    </lineage>
</organism>
<sequence>MGNRTALYDAHLAAGAKMVDFGGWDMPIHYGSQIEEHHQVRRDAGMFDVSHMTIVDVTGQDAESWLRWLLANDVARLKENGKALYTAMLNEDGGVLDDLIVYRMADGFRLVVNCATREKDLDWMSRQAQGRDVTLTERPDLAMIAVQGPQARDKAASVLPDGMAAPMQALKPFTATVQGEWMICRTGYTGEDGLEIMLPATEATDFWNRLLEAGVRPCGLGARDTLRLEAGMNLYGADMDEQVTPLESNMGWTVAWTPEDRDFIGRAALEKQKAEGVRRKLTGLVLRQRGVLRGHQKVITPQGEGEITSGTFSPTLGFSVALARIPAEAEGIVQVELRGKPVDVEVVKPPFVRNGKCVFE</sequence>
<dbReference type="EMBL" id="CP154858">
    <property type="protein sequence ID" value="XDT72092.1"/>
    <property type="molecule type" value="Genomic_DNA"/>
</dbReference>
<dbReference type="InterPro" id="IPR006223">
    <property type="entry name" value="GcvT"/>
</dbReference>
<dbReference type="InterPro" id="IPR029043">
    <property type="entry name" value="GcvT/YgfZ_C"/>
</dbReference>
<evidence type="ECO:0000256" key="7">
    <source>
        <dbReference type="HAMAP-Rule" id="MF_00259"/>
    </source>
</evidence>
<evidence type="ECO:0000313" key="11">
    <source>
        <dbReference type="EMBL" id="XDT72092.1"/>
    </source>
</evidence>
<dbReference type="EC" id="2.1.2.10" evidence="2 7"/>
<dbReference type="Gene3D" id="3.30.1360.120">
    <property type="entry name" value="Probable tRNA modification gtpase trme, domain 1"/>
    <property type="match status" value="1"/>
</dbReference>
<dbReference type="HAMAP" id="MF_00259">
    <property type="entry name" value="GcvT"/>
    <property type="match status" value="1"/>
</dbReference>
<dbReference type="Gene3D" id="4.10.1250.10">
    <property type="entry name" value="Aminomethyltransferase fragment"/>
    <property type="match status" value="1"/>
</dbReference>
<evidence type="ECO:0000259" key="10">
    <source>
        <dbReference type="Pfam" id="PF08669"/>
    </source>
</evidence>
<keyword evidence="3 7" id="KW-0032">Aminotransferase</keyword>